<reference evidence="1 3" key="3">
    <citation type="submission" date="2018-03" db="EMBL/GenBank/DDBJ databases">
        <title>Genomic Encyclopedia of Archaeal and Bacterial Type Strains, Phase II (KMG-II): from individual species to whole genera.</title>
        <authorList>
            <person name="Goeker M."/>
        </authorList>
    </citation>
    <scope>NUCLEOTIDE SEQUENCE [LARGE SCALE GENOMIC DNA]</scope>
    <source>
        <strain evidence="1 3">DSM 25227</strain>
    </source>
</reference>
<keyword evidence="3" id="KW-1185">Reference proteome</keyword>
<proteinExistence type="predicted"/>
<reference evidence="4" key="1">
    <citation type="submission" date="2016-10" db="EMBL/GenBank/DDBJ databases">
        <authorList>
            <person name="Varghese N."/>
            <person name="Submissions S."/>
        </authorList>
    </citation>
    <scope>NUCLEOTIDE SEQUENCE [LARGE SCALE GENOMIC DNA]</scope>
    <source>
        <strain evidence="4">DSM 25227</strain>
    </source>
</reference>
<evidence type="ECO:0000313" key="2">
    <source>
        <dbReference type="EMBL" id="SSA41997.1"/>
    </source>
</evidence>
<evidence type="ECO:0000313" key="4">
    <source>
        <dbReference type="Proteomes" id="UP000251571"/>
    </source>
</evidence>
<dbReference type="EMBL" id="QGDJ01000002">
    <property type="protein sequence ID" value="PWJ21391.1"/>
    <property type="molecule type" value="Genomic_DNA"/>
</dbReference>
<evidence type="ECO:0000313" key="1">
    <source>
        <dbReference type="EMBL" id="PWJ21391.1"/>
    </source>
</evidence>
<name>A0A2Y9AHZ8_9RHOB</name>
<dbReference type="Proteomes" id="UP000245839">
    <property type="component" value="Unassembled WGS sequence"/>
</dbReference>
<dbReference type="AlphaFoldDB" id="A0A2Y9AHZ8"/>
<sequence>MPQAAFLQQRPLVAKILPTLLRIMGETIPIPAPTNRQIASTA</sequence>
<gene>
    <name evidence="1" type="ORF">BCF38_102644</name>
    <name evidence="2" type="ORF">SAMN05421539_102644</name>
</gene>
<dbReference type="Proteomes" id="UP000251571">
    <property type="component" value="Unassembled WGS sequence"/>
</dbReference>
<reference evidence="2" key="2">
    <citation type="submission" date="2016-10" db="EMBL/GenBank/DDBJ databases">
        <authorList>
            <person name="Cai Z."/>
        </authorList>
    </citation>
    <scope>NUCLEOTIDE SEQUENCE [LARGE SCALE GENOMIC DNA]</scope>
    <source>
        <strain evidence="2">DSM 25227</strain>
    </source>
</reference>
<evidence type="ECO:0000313" key="3">
    <source>
        <dbReference type="Proteomes" id="UP000245839"/>
    </source>
</evidence>
<accession>A0A2Y9AHZ8</accession>
<organism evidence="2 4">
    <name type="scientific">Jannaschia seohaensis</name>
    <dbReference type="NCBI Taxonomy" id="475081"/>
    <lineage>
        <taxon>Bacteria</taxon>
        <taxon>Pseudomonadati</taxon>
        <taxon>Pseudomonadota</taxon>
        <taxon>Alphaproteobacteria</taxon>
        <taxon>Rhodobacterales</taxon>
        <taxon>Roseobacteraceae</taxon>
        <taxon>Jannaschia</taxon>
    </lineage>
</organism>
<dbReference type="EMBL" id="UETC01000002">
    <property type="protein sequence ID" value="SSA41997.1"/>
    <property type="molecule type" value="Genomic_DNA"/>
</dbReference>
<protein>
    <submittedName>
        <fullName evidence="2">Uncharacterized protein</fullName>
    </submittedName>
</protein>